<dbReference type="STRING" id="1052260.SAMN05660199_00143"/>
<evidence type="ECO:0000313" key="1">
    <source>
        <dbReference type="EMBL" id="SDN50174.1"/>
    </source>
</evidence>
<evidence type="ECO:0000313" key="2">
    <source>
        <dbReference type="Proteomes" id="UP000199088"/>
    </source>
</evidence>
<dbReference type="RefSeq" id="WP_091237980.1">
    <property type="nucleotide sequence ID" value="NZ_FNIR01000001.1"/>
</dbReference>
<organism evidence="1 2">
    <name type="scientific">Klenkia soli</name>
    <dbReference type="NCBI Taxonomy" id="1052260"/>
    <lineage>
        <taxon>Bacteria</taxon>
        <taxon>Bacillati</taxon>
        <taxon>Actinomycetota</taxon>
        <taxon>Actinomycetes</taxon>
        <taxon>Geodermatophilales</taxon>
        <taxon>Geodermatophilaceae</taxon>
        <taxon>Klenkia</taxon>
    </lineage>
</organism>
<keyword evidence="2" id="KW-1185">Reference proteome</keyword>
<reference evidence="2" key="1">
    <citation type="submission" date="2016-10" db="EMBL/GenBank/DDBJ databases">
        <authorList>
            <person name="Varghese N."/>
            <person name="Submissions S."/>
        </authorList>
    </citation>
    <scope>NUCLEOTIDE SEQUENCE [LARGE SCALE GENOMIC DNA]</scope>
    <source>
        <strain evidence="2">DSM 45843</strain>
    </source>
</reference>
<name>A0A1H0BX17_9ACTN</name>
<protein>
    <recommendedName>
        <fullName evidence="3">SalK</fullName>
    </recommendedName>
</protein>
<sequence length="295" mass="31348">MVTVDQLTPPGVDARLAARAHRAIEPLHSQHYFSPELDEHLVAVGLRPGRMTYFAGRAAPMGAVSPGVVTATFYNFAPALVARHVPRCWSLATPEQVVAARFTSAGASLTRLLGDTPTADVVELGDLLAEACTVLAPEARPLYAGHADLAWPTDPVTRLWHAVTLLREHRGDGHLMALQLHGLSGLEALVTHTATGRGFTVEAAQRTRGWSAQEWGVAQDALVARGHLDEQGSLTEDGTALRGAVEEATDTMSVEPFEHLGVERTERVVQLAKGMARTLVGNGAYPAGVLAGGSR</sequence>
<dbReference type="EMBL" id="FNIR01000001">
    <property type="protein sequence ID" value="SDN50174.1"/>
    <property type="molecule type" value="Genomic_DNA"/>
</dbReference>
<dbReference type="OrthoDB" id="157052at2"/>
<proteinExistence type="predicted"/>
<dbReference type="AlphaFoldDB" id="A0A1H0BX17"/>
<dbReference type="Proteomes" id="UP000199088">
    <property type="component" value="Unassembled WGS sequence"/>
</dbReference>
<accession>A0A1H0BX17</accession>
<gene>
    <name evidence="1" type="ORF">SAMN05660199_00143</name>
</gene>
<dbReference type="Pfam" id="PF21863">
    <property type="entry name" value="HTH_67"/>
    <property type="match status" value="1"/>
</dbReference>
<dbReference type="InterPro" id="IPR054058">
    <property type="entry name" value="HTH_67"/>
</dbReference>
<dbReference type="NCBIfam" id="NF047719">
    <property type="entry name" value="SCO6745_fam_HTH"/>
    <property type="match status" value="1"/>
</dbReference>
<evidence type="ECO:0008006" key="3">
    <source>
        <dbReference type="Google" id="ProtNLM"/>
    </source>
</evidence>